<dbReference type="SMART" id="SM00487">
    <property type="entry name" value="DEXDc"/>
    <property type="match status" value="1"/>
</dbReference>
<dbReference type="Gene3D" id="3.40.50.300">
    <property type="entry name" value="P-loop containing nucleotide triphosphate hydrolases"/>
    <property type="match status" value="2"/>
</dbReference>
<comment type="caution">
    <text evidence="14">The sequence shown here is derived from an EMBL/GenBank/DDBJ whole genome shotgun (WGS) entry which is preliminary data.</text>
</comment>
<keyword evidence="3" id="KW-0540">Nuclease</keyword>
<proteinExistence type="inferred from homology"/>
<keyword evidence="7" id="KW-0347">Helicase</keyword>
<keyword evidence="6" id="KW-0378">Hydrolase</keyword>
<evidence type="ECO:0000259" key="11">
    <source>
        <dbReference type="PROSITE" id="PS51192"/>
    </source>
</evidence>
<evidence type="ECO:0000256" key="9">
    <source>
        <dbReference type="ARBA" id="ARBA00023118"/>
    </source>
</evidence>
<dbReference type="Gene3D" id="1.10.3210.30">
    <property type="match status" value="1"/>
</dbReference>
<dbReference type="EMBL" id="DWXE01000011">
    <property type="protein sequence ID" value="HJB90555.1"/>
    <property type="molecule type" value="Genomic_DNA"/>
</dbReference>
<dbReference type="CDD" id="cd09641">
    <property type="entry name" value="Cas3''_I"/>
    <property type="match status" value="1"/>
</dbReference>
<dbReference type="InterPro" id="IPR001650">
    <property type="entry name" value="Helicase_C-like"/>
</dbReference>
<dbReference type="PANTHER" id="PTHR47963:SF9">
    <property type="entry name" value="CRISPR-ASSOCIATED ENDONUCLEASE_HELICASE CAS3"/>
    <property type="match status" value="1"/>
</dbReference>
<dbReference type="SMART" id="SM00490">
    <property type="entry name" value="HELICc"/>
    <property type="match status" value="1"/>
</dbReference>
<dbReference type="SUPFAM" id="SSF109604">
    <property type="entry name" value="HD-domain/PDEase-like"/>
    <property type="match status" value="1"/>
</dbReference>
<accession>A0A9D2MRC2</accession>
<dbReference type="InterPro" id="IPR006474">
    <property type="entry name" value="Helicase_Cas3_CRISPR-ass_core"/>
</dbReference>
<dbReference type="PROSITE" id="PS51643">
    <property type="entry name" value="HD_CAS3"/>
    <property type="match status" value="1"/>
</dbReference>
<feature type="region of interest" description="Disordered" evidence="10">
    <location>
        <begin position="1"/>
        <end position="20"/>
    </location>
</feature>
<evidence type="ECO:0000256" key="7">
    <source>
        <dbReference type="ARBA" id="ARBA00022806"/>
    </source>
</evidence>
<dbReference type="GO" id="GO:0016787">
    <property type="term" value="F:hydrolase activity"/>
    <property type="evidence" value="ECO:0007669"/>
    <property type="project" value="UniProtKB-KW"/>
</dbReference>
<evidence type="ECO:0000256" key="6">
    <source>
        <dbReference type="ARBA" id="ARBA00022801"/>
    </source>
</evidence>
<dbReference type="CDD" id="cd17930">
    <property type="entry name" value="DEXHc_cas3"/>
    <property type="match status" value="1"/>
</dbReference>
<dbReference type="NCBIfam" id="TIGR01587">
    <property type="entry name" value="cas3_core"/>
    <property type="match status" value="1"/>
</dbReference>
<evidence type="ECO:0000256" key="5">
    <source>
        <dbReference type="ARBA" id="ARBA00022741"/>
    </source>
</evidence>
<dbReference type="GO" id="GO:0003724">
    <property type="term" value="F:RNA helicase activity"/>
    <property type="evidence" value="ECO:0007669"/>
    <property type="project" value="TreeGrafter"/>
</dbReference>
<dbReference type="AlphaFoldDB" id="A0A9D2MRC2"/>
<sequence>MEKDYLAHVSRDGSREQSVREHLEGTARLAERFAQSFGKGDWGYCCGLLHDIGKYSFAFQERIRGRNDRKVDHATAGAQLCFQLGELYEALSYCIAGHHAGLPDYGSSADTGNSPSLMGRLRKKVEPYEGYREEIEVPALVSEPFDRETGPDFDFSFSSFIRMMYSCLVDADFLDTEAFMEDGKTLRDPGEKPEQLFRKLEEHIRDWLKNGDRDTINGRRTEILRHCLACGAMERGLFRLTVPTGGGKTIASLAFALRHAAENDMDRVIYVIPYTSIIEQNAGIFRKILGEKNVLENHCNVDYDGCDPKRAEELRPIQLAAENWDKPVVVTTNVQFFESLFSNRSSRCRKLHNIANSVIVFDEAQMLPNDYLRPCIAIMEELLDHYRTSIVLCTATQPALSGFFKKERKATELCPRTEEQFRFFERVTFRNIGTVSEKELACRLESMPCVLCIVNTRRRAQNLYQYLKGEGVFHLSTSMYPEHRRRVLERIRKRLEDGERCVLISTSLVEAGVDLDFGAVYRELAGADSIIQAAGRCNREGKRKKEESPVTVFRFEDGKPALGQRQPIDVTKALLASGVDIASREGIEKYFSGLYHIRGESLDKKKILADFRNCRYDFATAARDFRLIEEKTVTLLIPVEDEAKELLTQIQRCGCTKSGMRRAGRYCVSVDEREIKTLYGAGMAVPVSGEAKDFWALTEESRYTEEMGMNLEAVNGMGILW</sequence>
<evidence type="ECO:0000256" key="3">
    <source>
        <dbReference type="ARBA" id="ARBA00022722"/>
    </source>
</evidence>
<dbReference type="InterPro" id="IPR050547">
    <property type="entry name" value="DEAD_box_RNA_helicases"/>
</dbReference>
<dbReference type="Pfam" id="PF01966">
    <property type="entry name" value="HD"/>
    <property type="match status" value="1"/>
</dbReference>
<dbReference type="GO" id="GO:0051607">
    <property type="term" value="P:defense response to virus"/>
    <property type="evidence" value="ECO:0007669"/>
    <property type="project" value="UniProtKB-KW"/>
</dbReference>
<feature type="domain" description="Helicase C-terminal" evidence="12">
    <location>
        <begin position="436"/>
        <end position="587"/>
    </location>
</feature>
<dbReference type="Pfam" id="PF22590">
    <property type="entry name" value="Cas3-like_C_2"/>
    <property type="match status" value="1"/>
</dbReference>
<dbReference type="GO" id="GO:0004518">
    <property type="term" value="F:nuclease activity"/>
    <property type="evidence" value="ECO:0007669"/>
    <property type="project" value="UniProtKB-KW"/>
</dbReference>
<dbReference type="InterPro" id="IPR014001">
    <property type="entry name" value="Helicase_ATP-bd"/>
</dbReference>
<dbReference type="PROSITE" id="PS51194">
    <property type="entry name" value="HELICASE_CTER"/>
    <property type="match status" value="1"/>
</dbReference>
<dbReference type="InterPro" id="IPR006675">
    <property type="entry name" value="HDIG_dom"/>
</dbReference>
<dbReference type="NCBIfam" id="TIGR00277">
    <property type="entry name" value="HDIG"/>
    <property type="match status" value="1"/>
</dbReference>
<dbReference type="PROSITE" id="PS51192">
    <property type="entry name" value="HELICASE_ATP_BIND_1"/>
    <property type="match status" value="1"/>
</dbReference>
<evidence type="ECO:0000256" key="4">
    <source>
        <dbReference type="ARBA" id="ARBA00022723"/>
    </source>
</evidence>
<comment type="similarity">
    <text evidence="2">In the central section; belongs to the CRISPR-associated helicase Cas3 family.</text>
</comment>
<reference evidence="14" key="2">
    <citation type="submission" date="2021-04" db="EMBL/GenBank/DDBJ databases">
        <authorList>
            <person name="Gilroy R."/>
        </authorList>
    </citation>
    <scope>NUCLEOTIDE SEQUENCE</scope>
    <source>
        <strain evidence="14">USAMLcec3-2134</strain>
    </source>
</reference>
<dbReference type="InterPro" id="IPR054712">
    <property type="entry name" value="Cas3-like_dom"/>
</dbReference>
<evidence type="ECO:0000256" key="2">
    <source>
        <dbReference type="ARBA" id="ARBA00009046"/>
    </source>
</evidence>
<keyword evidence="8" id="KW-0067">ATP-binding</keyword>
<dbReference type="InterPro" id="IPR038257">
    <property type="entry name" value="CRISPR-assoc_Cas3_HD_sf"/>
</dbReference>
<evidence type="ECO:0000256" key="1">
    <source>
        <dbReference type="ARBA" id="ARBA00006847"/>
    </source>
</evidence>
<evidence type="ECO:0000256" key="10">
    <source>
        <dbReference type="SAM" id="MobiDB-lite"/>
    </source>
</evidence>
<evidence type="ECO:0000256" key="8">
    <source>
        <dbReference type="ARBA" id="ARBA00022840"/>
    </source>
</evidence>
<dbReference type="InterPro" id="IPR027417">
    <property type="entry name" value="P-loop_NTPase"/>
</dbReference>
<dbReference type="InterPro" id="IPR006674">
    <property type="entry name" value="HD_domain"/>
</dbReference>
<evidence type="ECO:0000313" key="14">
    <source>
        <dbReference type="EMBL" id="HJB90555.1"/>
    </source>
</evidence>
<dbReference type="GO" id="GO:0046872">
    <property type="term" value="F:metal ion binding"/>
    <property type="evidence" value="ECO:0007669"/>
    <property type="project" value="UniProtKB-KW"/>
</dbReference>
<dbReference type="SUPFAM" id="SSF52540">
    <property type="entry name" value="P-loop containing nucleoside triphosphate hydrolases"/>
    <property type="match status" value="1"/>
</dbReference>
<keyword evidence="5" id="KW-0547">Nucleotide-binding</keyword>
<dbReference type="Proteomes" id="UP000886883">
    <property type="component" value="Unassembled WGS sequence"/>
</dbReference>
<organism evidence="14 15">
    <name type="scientific">Candidatus Eisenbergiella merdigallinarum</name>
    <dbReference type="NCBI Taxonomy" id="2838552"/>
    <lineage>
        <taxon>Bacteria</taxon>
        <taxon>Bacillati</taxon>
        <taxon>Bacillota</taxon>
        <taxon>Clostridia</taxon>
        <taxon>Lachnospirales</taxon>
        <taxon>Lachnospiraceae</taxon>
        <taxon>Eisenbergiella</taxon>
    </lineage>
</organism>
<dbReference type="GO" id="GO:0003723">
    <property type="term" value="F:RNA binding"/>
    <property type="evidence" value="ECO:0007669"/>
    <property type="project" value="TreeGrafter"/>
</dbReference>
<dbReference type="GO" id="GO:0005524">
    <property type="term" value="F:ATP binding"/>
    <property type="evidence" value="ECO:0007669"/>
    <property type="project" value="UniProtKB-KW"/>
</dbReference>
<dbReference type="InterPro" id="IPR006483">
    <property type="entry name" value="CRISPR-assoc_Cas3_HD"/>
</dbReference>
<reference evidence="14" key="1">
    <citation type="journal article" date="2021" name="PeerJ">
        <title>Extensive microbial diversity within the chicken gut microbiome revealed by metagenomics and culture.</title>
        <authorList>
            <person name="Gilroy R."/>
            <person name="Ravi A."/>
            <person name="Getino M."/>
            <person name="Pursley I."/>
            <person name="Horton D.L."/>
            <person name="Alikhan N.F."/>
            <person name="Baker D."/>
            <person name="Gharbi K."/>
            <person name="Hall N."/>
            <person name="Watson M."/>
            <person name="Adriaenssens E.M."/>
            <person name="Foster-Nyarko E."/>
            <person name="Jarju S."/>
            <person name="Secka A."/>
            <person name="Antonio M."/>
            <person name="Oren A."/>
            <person name="Chaudhuri R.R."/>
            <person name="La Ragione R."/>
            <person name="Hildebrand F."/>
            <person name="Pallen M.J."/>
        </authorList>
    </citation>
    <scope>NUCLEOTIDE SEQUENCE</scope>
    <source>
        <strain evidence="14">USAMLcec3-2134</strain>
    </source>
</reference>
<evidence type="ECO:0000259" key="12">
    <source>
        <dbReference type="PROSITE" id="PS51194"/>
    </source>
</evidence>
<feature type="domain" description="Helicase ATP-binding" evidence="11">
    <location>
        <begin position="229"/>
        <end position="398"/>
    </location>
</feature>
<dbReference type="InterPro" id="IPR011545">
    <property type="entry name" value="DEAD/DEAH_box_helicase_dom"/>
</dbReference>
<dbReference type="NCBIfam" id="TIGR01596">
    <property type="entry name" value="cas3_HD"/>
    <property type="match status" value="1"/>
</dbReference>
<keyword evidence="4" id="KW-0479">Metal-binding</keyword>
<dbReference type="Pfam" id="PF00270">
    <property type="entry name" value="DEAD"/>
    <property type="match status" value="1"/>
</dbReference>
<dbReference type="PANTHER" id="PTHR47963">
    <property type="entry name" value="DEAD-BOX ATP-DEPENDENT RNA HELICASE 47, MITOCHONDRIAL"/>
    <property type="match status" value="1"/>
</dbReference>
<evidence type="ECO:0000259" key="13">
    <source>
        <dbReference type="PROSITE" id="PS51643"/>
    </source>
</evidence>
<feature type="domain" description="HD Cas3-type" evidence="13">
    <location>
        <begin position="12"/>
        <end position="174"/>
    </location>
</feature>
<name>A0A9D2MRC2_9FIRM</name>
<comment type="similarity">
    <text evidence="1">In the N-terminal section; belongs to the CRISPR-associated nuclease Cas3-HD family.</text>
</comment>
<protein>
    <submittedName>
        <fullName evidence="14">CRISPR-associated helicase Cas3</fullName>
    </submittedName>
</protein>
<gene>
    <name evidence="14" type="primary">cas3</name>
    <name evidence="14" type="ORF">H9763_03690</name>
</gene>
<evidence type="ECO:0000313" key="15">
    <source>
        <dbReference type="Proteomes" id="UP000886883"/>
    </source>
</evidence>
<keyword evidence="9" id="KW-0051">Antiviral defense</keyword>